<accession>A0A0K1YAX5</accession>
<dbReference type="Pfam" id="PF14347">
    <property type="entry name" value="DUF4399"/>
    <property type="match status" value="1"/>
</dbReference>
<reference evidence="2" key="1">
    <citation type="journal article" date="2015" name="BMC Genomics">
        <title>Diversity of the cell-wall associated genomic island of the archaeon Haloquadratum walsbyi.</title>
        <authorList>
            <person name="Martin-Cuadrado A.B."/>
            <person name="Pasic L."/>
            <person name="Rodriguez-Valera F."/>
        </authorList>
    </citation>
    <scope>NUCLEOTIDE SEQUENCE</scope>
</reference>
<dbReference type="InterPro" id="IPR006311">
    <property type="entry name" value="TAT_signal"/>
</dbReference>
<proteinExistence type="predicted"/>
<dbReference type="InterPro" id="IPR025512">
    <property type="entry name" value="DUF4399"/>
</dbReference>
<dbReference type="EMBL" id="KT322175">
    <property type="protein sequence ID" value="AKY04251.1"/>
    <property type="molecule type" value="Genomic_DNA"/>
</dbReference>
<dbReference type="EMBL" id="KT322178">
    <property type="protein sequence ID" value="AKY04349.1"/>
    <property type="molecule type" value="Genomic_DNA"/>
</dbReference>
<name>A0A0K1YAX5_9EURY</name>
<dbReference type="PROSITE" id="PS51318">
    <property type="entry name" value="TAT"/>
    <property type="match status" value="1"/>
</dbReference>
<dbReference type="PROSITE" id="PS00018">
    <property type="entry name" value="EF_HAND_1"/>
    <property type="match status" value="1"/>
</dbReference>
<dbReference type="InterPro" id="IPR018247">
    <property type="entry name" value="EF_Hand_1_Ca_BS"/>
</dbReference>
<protein>
    <submittedName>
        <fullName evidence="2">Beta-Ig-H3/fasciclin</fullName>
    </submittedName>
</protein>
<organism evidence="2">
    <name type="scientific">uncultured haloarchaeon</name>
    <dbReference type="NCBI Taxonomy" id="160804"/>
    <lineage>
        <taxon>Archaea</taxon>
        <taxon>Methanobacteriati</taxon>
        <taxon>Methanobacteriota</taxon>
        <taxon>Stenosarchaea group</taxon>
        <taxon>Halobacteria</taxon>
        <taxon>Halobacteriales</taxon>
        <taxon>Halobacteriaceae</taxon>
        <taxon>environmental samples</taxon>
    </lineage>
</organism>
<evidence type="ECO:0000259" key="1">
    <source>
        <dbReference type="Pfam" id="PF14347"/>
    </source>
</evidence>
<feature type="domain" description="DUF4399" evidence="1">
    <location>
        <begin position="191"/>
        <end position="280"/>
    </location>
</feature>
<evidence type="ECO:0000313" key="2">
    <source>
        <dbReference type="EMBL" id="AKY04251.1"/>
    </source>
</evidence>
<sequence>MTSKQGHGATRRTTIKAIAGGLAVSAAGGVGSVSAASHVDATIRMNNVGSTAYEVSSVSGTNVSAETGINNPEITFTATGTRYRIENNGYPNHPLEFQDESGTILLSQDDSGSFENDDAVNWMDNGDSVEFTLTSDLSTQIATYRCTIHSGAMVGDITADIPMVDYTPQTGSVSFTTPDDGATVTSPVSFEMTAENFTVEAASNGVRDGAGHLHILVDQPALEPGEVIPNNEPNGYYHYGNGSTSAEIDLEPGSHTVRLQAGDANHHAYDLTDTIEITVETPTDPVARFDNDGDGEIGITELGDAGRAFAEGEISISELGEVGAAFAS</sequence>
<dbReference type="AlphaFoldDB" id="A0A0K1YAX5"/>